<protein>
    <submittedName>
        <fullName evidence="3">SoxR reducing system RseC family protein</fullName>
    </submittedName>
</protein>
<evidence type="ECO:0000256" key="2">
    <source>
        <dbReference type="SAM" id="Phobius"/>
    </source>
</evidence>
<dbReference type="EMBL" id="DXCQ01000019">
    <property type="protein sequence ID" value="HIY96358.1"/>
    <property type="molecule type" value="Genomic_DNA"/>
</dbReference>
<keyword evidence="2" id="KW-0472">Membrane</keyword>
<dbReference type="AlphaFoldDB" id="A0A9D1ZVQ5"/>
<evidence type="ECO:0000313" key="4">
    <source>
        <dbReference type="Proteomes" id="UP000886750"/>
    </source>
</evidence>
<dbReference type="Proteomes" id="UP000886750">
    <property type="component" value="Unassembled WGS sequence"/>
</dbReference>
<gene>
    <name evidence="3" type="ORF">H9729_01575</name>
</gene>
<feature type="compositionally biased region" description="Basic and acidic residues" evidence="1">
    <location>
        <begin position="158"/>
        <end position="167"/>
    </location>
</feature>
<feature type="transmembrane region" description="Helical" evidence="2">
    <location>
        <begin position="66"/>
        <end position="89"/>
    </location>
</feature>
<evidence type="ECO:0000256" key="1">
    <source>
        <dbReference type="SAM" id="MobiDB-lite"/>
    </source>
</evidence>
<dbReference type="InterPro" id="IPR007359">
    <property type="entry name" value="SigmaE_reg_RseC_MucC"/>
</dbReference>
<organism evidence="3 4">
    <name type="scientific">Candidatus Borkfalkia excrementigallinarum</name>
    <dbReference type="NCBI Taxonomy" id="2838506"/>
    <lineage>
        <taxon>Bacteria</taxon>
        <taxon>Bacillati</taxon>
        <taxon>Bacillota</taxon>
        <taxon>Clostridia</taxon>
        <taxon>Christensenellales</taxon>
        <taxon>Christensenellaceae</taxon>
        <taxon>Candidatus Borkfalkia</taxon>
    </lineage>
</organism>
<feature type="transmembrane region" description="Helical" evidence="2">
    <location>
        <begin position="95"/>
        <end position="115"/>
    </location>
</feature>
<comment type="caution">
    <text evidence="3">The sequence shown here is derived from an EMBL/GenBank/DDBJ whole genome shotgun (WGS) entry which is preliminary data.</text>
</comment>
<accession>A0A9D1ZVQ5</accession>
<proteinExistence type="predicted"/>
<keyword evidence="2" id="KW-1133">Transmembrane helix</keyword>
<dbReference type="PANTHER" id="PTHR35867:SF1">
    <property type="entry name" value="PROTEIN RSEC"/>
    <property type="match status" value="1"/>
</dbReference>
<name>A0A9D1ZVQ5_9FIRM</name>
<reference evidence="3" key="2">
    <citation type="submission" date="2021-04" db="EMBL/GenBank/DDBJ databases">
        <authorList>
            <person name="Gilroy R."/>
        </authorList>
    </citation>
    <scope>NUCLEOTIDE SEQUENCE</scope>
    <source>
        <strain evidence="3">1345</strain>
    </source>
</reference>
<dbReference type="Pfam" id="PF04246">
    <property type="entry name" value="RseC_MucC"/>
    <property type="match status" value="1"/>
</dbReference>
<sequence length="167" mass="17734">MKERAVVLKTAGKIATVQIEKKPECDSCKMCAFKNGKSRVKVKAFNAAGAKTGDEVLVKAERDNRLLASFIAYIVPVLFAGAGVGIGLACFEQELYAVLFCLAGLAVGFVAVFACDRFFSKTRGFGMEVVEILDNTTAGGCAETNGHAPATENEVNNQEEKADGTDV</sequence>
<reference evidence="3" key="1">
    <citation type="journal article" date="2021" name="PeerJ">
        <title>Extensive microbial diversity within the chicken gut microbiome revealed by metagenomics and culture.</title>
        <authorList>
            <person name="Gilroy R."/>
            <person name="Ravi A."/>
            <person name="Getino M."/>
            <person name="Pursley I."/>
            <person name="Horton D.L."/>
            <person name="Alikhan N.F."/>
            <person name="Baker D."/>
            <person name="Gharbi K."/>
            <person name="Hall N."/>
            <person name="Watson M."/>
            <person name="Adriaenssens E.M."/>
            <person name="Foster-Nyarko E."/>
            <person name="Jarju S."/>
            <person name="Secka A."/>
            <person name="Antonio M."/>
            <person name="Oren A."/>
            <person name="Chaudhuri R.R."/>
            <person name="La Ragione R."/>
            <person name="Hildebrand F."/>
            <person name="Pallen M.J."/>
        </authorList>
    </citation>
    <scope>NUCLEOTIDE SEQUENCE</scope>
    <source>
        <strain evidence="3">1345</strain>
    </source>
</reference>
<keyword evidence="2" id="KW-0812">Transmembrane</keyword>
<feature type="region of interest" description="Disordered" evidence="1">
    <location>
        <begin position="143"/>
        <end position="167"/>
    </location>
</feature>
<evidence type="ECO:0000313" key="3">
    <source>
        <dbReference type="EMBL" id="HIY96358.1"/>
    </source>
</evidence>
<dbReference type="PANTHER" id="PTHR35867">
    <property type="entry name" value="PROTEIN RSEC"/>
    <property type="match status" value="1"/>
</dbReference>